<evidence type="ECO:0000256" key="1">
    <source>
        <dbReference type="SAM" id="SignalP"/>
    </source>
</evidence>
<keyword evidence="1" id="KW-0732">Signal</keyword>
<dbReference type="InterPro" id="IPR010653">
    <property type="entry name" value="NlpB/DapX"/>
</dbReference>
<dbReference type="Pfam" id="PF06804">
    <property type="entry name" value="Lipoprotein_18"/>
    <property type="match status" value="1"/>
</dbReference>
<dbReference type="RefSeq" id="WP_252768607.1">
    <property type="nucleotide sequence ID" value="NZ_JAMXMC010000003.1"/>
</dbReference>
<dbReference type="EMBL" id="JAMXMC010000003">
    <property type="protein sequence ID" value="MCO5976124.1"/>
    <property type="molecule type" value="Genomic_DNA"/>
</dbReference>
<sequence>MKQAFSITAVRGATLALAASLAGCGMLSSVLPDDKIDYGTASRKVQPLDVPPDLTQLARDNRYAPQAGAVSASTLGTARPAAASGAATPTVAVNKAGDAYLARMGQQQWLVSPRSPEEVWPLVRQFFLDRNFKFQKEDAASGVLETDWVENRANLPKDMIRSTIGQVLDRLYDSGLRDRFTVRVLRGTDGKGSEIYIAHHGLEEVYTSRDGSTTWTNRAADPALETELLTRLMQALSPVATAATPASGASSADASAPVVQVAAKARVLSGQPGATLEVDDGLERTWRRIGLALDRTGFTVEERDRALATYAVRYVDPKIAAQDSPNFISKMFGAKEPAELALGRYRIVLKANGASTQITVQKPNGEPDNSESAQRIAQQLVDELKY</sequence>
<protein>
    <submittedName>
        <fullName evidence="2">Outer membrane protein assembly factor BamC</fullName>
    </submittedName>
</protein>
<dbReference type="InterPro" id="IPR042268">
    <property type="entry name" value="BamC_C"/>
</dbReference>
<dbReference type="Proteomes" id="UP001204851">
    <property type="component" value="Unassembled WGS sequence"/>
</dbReference>
<comment type="caution">
    <text evidence="2">The sequence shown here is derived from an EMBL/GenBank/DDBJ whole genome shotgun (WGS) entry which is preliminary data.</text>
</comment>
<feature type="signal peptide" evidence="1">
    <location>
        <begin position="1"/>
        <end position="18"/>
    </location>
</feature>
<feature type="chain" id="PRO_5045523878" evidence="1">
    <location>
        <begin position="19"/>
        <end position="386"/>
    </location>
</feature>
<name>A0ABT1BJS4_9BURK</name>
<dbReference type="PROSITE" id="PS51257">
    <property type="entry name" value="PROKAR_LIPOPROTEIN"/>
    <property type="match status" value="1"/>
</dbReference>
<reference evidence="2 3" key="1">
    <citation type="submission" date="2022-06" db="EMBL/GenBank/DDBJ databases">
        <title>Ideonella sp. NS12-5 Genome sequencing and assembly.</title>
        <authorList>
            <person name="Jung Y."/>
        </authorList>
    </citation>
    <scope>NUCLEOTIDE SEQUENCE [LARGE SCALE GENOMIC DNA]</scope>
    <source>
        <strain evidence="2 3">NS12-5</strain>
    </source>
</reference>
<gene>
    <name evidence="2" type="primary">bamC</name>
    <name evidence="2" type="ORF">M0L44_05210</name>
</gene>
<organism evidence="2 3">
    <name type="scientific">Ideonella oryzae</name>
    <dbReference type="NCBI Taxonomy" id="2937441"/>
    <lineage>
        <taxon>Bacteria</taxon>
        <taxon>Pseudomonadati</taxon>
        <taxon>Pseudomonadota</taxon>
        <taxon>Betaproteobacteria</taxon>
        <taxon>Burkholderiales</taxon>
        <taxon>Sphaerotilaceae</taxon>
        <taxon>Ideonella</taxon>
    </lineage>
</organism>
<accession>A0ABT1BJS4</accession>
<evidence type="ECO:0000313" key="3">
    <source>
        <dbReference type="Proteomes" id="UP001204851"/>
    </source>
</evidence>
<proteinExistence type="predicted"/>
<keyword evidence="3" id="KW-1185">Reference proteome</keyword>
<dbReference type="Gene3D" id="3.30.310.170">
    <property type="entry name" value="Outer membrane protein assembly factor BamC"/>
    <property type="match status" value="1"/>
</dbReference>
<evidence type="ECO:0000313" key="2">
    <source>
        <dbReference type="EMBL" id="MCO5976124.1"/>
    </source>
</evidence>